<keyword evidence="3" id="KW-1185">Reference proteome</keyword>
<protein>
    <submittedName>
        <fullName evidence="2">Uncharacterized protein</fullName>
    </submittedName>
</protein>
<proteinExistence type="predicted"/>
<sequence length="387" mass="37920">MFAGVDDNIAPIFTYDLEANSLQDPNGIYFEGTESGILGSPEAPDPADKKWSIVGSKLLWDGIDAFFVCSQVENLPNVVPYNIQIIEDQGCSPIGLFVKEVSGDGSGSSTDDGSGGSTDDGSGSSTDDGSASSTDEGSGGSTDDGSGSSTDDGSGSSTDDGSGSSTDHGSGSSTDDGSGSSTDDGSGSSTDDGSGGSTDTGGSSISCTDSLVTTTITTEELVTSLVCPTDCEVHTSFDLITTVVLVSNGSVTTETTSSSRLITDCPGCTSSTGTVTHTLTSTIAGACDNSGGTNNTNGGDDNNSNGGGNNDNGGGNNSGGGNNNGGTTSNGGSTNNGGTNSNSGSNSNGGNSNTNTNSATTLEGNAGSIELQSGFTFFGILLISIFT</sequence>
<dbReference type="AlphaFoldDB" id="A0A8J5QPZ0"/>
<gene>
    <name evidence="2" type="ORF">J8A68_004868</name>
</gene>
<organism evidence="2 3">
    <name type="scientific">[Candida] subhashii</name>
    <dbReference type="NCBI Taxonomy" id="561895"/>
    <lineage>
        <taxon>Eukaryota</taxon>
        <taxon>Fungi</taxon>
        <taxon>Dikarya</taxon>
        <taxon>Ascomycota</taxon>
        <taxon>Saccharomycotina</taxon>
        <taxon>Pichiomycetes</taxon>
        <taxon>Debaryomycetaceae</taxon>
        <taxon>Spathaspora</taxon>
    </lineage>
</organism>
<name>A0A8J5QPZ0_9ASCO</name>
<dbReference type="RefSeq" id="XP_049261833.1">
    <property type="nucleotide sequence ID" value="XM_049408872.1"/>
</dbReference>
<dbReference type="GeneID" id="73471668"/>
<feature type="region of interest" description="Disordered" evidence="1">
    <location>
        <begin position="298"/>
        <end position="359"/>
    </location>
</feature>
<comment type="caution">
    <text evidence="2">The sequence shown here is derived from an EMBL/GenBank/DDBJ whole genome shotgun (WGS) entry which is preliminary data.</text>
</comment>
<evidence type="ECO:0000313" key="3">
    <source>
        <dbReference type="Proteomes" id="UP000694255"/>
    </source>
</evidence>
<feature type="compositionally biased region" description="Low complexity" evidence="1">
    <location>
        <begin position="119"/>
        <end position="136"/>
    </location>
</feature>
<accession>A0A8J5QPZ0</accession>
<feature type="compositionally biased region" description="Low complexity" evidence="1">
    <location>
        <begin position="143"/>
        <end position="192"/>
    </location>
</feature>
<dbReference type="EMBL" id="JAGSYN010000216">
    <property type="protein sequence ID" value="KAG7661600.1"/>
    <property type="molecule type" value="Genomic_DNA"/>
</dbReference>
<feature type="compositionally biased region" description="Low complexity" evidence="1">
    <location>
        <begin position="325"/>
        <end position="358"/>
    </location>
</feature>
<dbReference type="Proteomes" id="UP000694255">
    <property type="component" value="Unassembled WGS sequence"/>
</dbReference>
<reference evidence="2 3" key="1">
    <citation type="journal article" date="2021" name="DNA Res.">
        <title>Genome analysis of Candida subhashii reveals its hybrid nature and dual mitochondrial genome conformations.</title>
        <authorList>
            <person name="Mixao V."/>
            <person name="Hegedusova E."/>
            <person name="Saus E."/>
            <person name="Pryszcz L.P."/>
            <person name="Cillingova A."/>
            <person name="Nosek J."/>
            <person name="Gabaldon T."/>
        </authorList>
    </citation>
    <scope>NUCLEOTIDE SEQUENCE [LARGE SCALE GENOMIC DNA]</scope>
    <source>
        <strain evidence="2 3">CBS 10753</strain>
    </source>
</reference>
<evidence type="ECO:0000313" key="2">
    <source>
        <dbReference type="EMBL" id="KAG7661600.1"/>
    </source>
</evidence>
<feature type="region of interest" description="Disordered" evidence="1">
    <location>
        <begin position="102"/>
        <end position="207"/>
    </location>
</feature>
<evidence type="ECO:0000256" key="1">
    <source>
        <dbReference type="SAM" id="MobiDB-lite"/>
    </source>
</evidence>
<feature type="compositionally biased region" description="Gly residues" evidence="1">
    <location>
        <begin position="305"/>
        <end position="324"/>
    </location>
</feature>